<dbReference type="OrthoDB" id="1751727at2759"/>
<organism evidence="3 4">
    <name type="scientific">Microthlaspi erraticum</name>
    <dbReference type="NCBI Taxonomy" id="1685480"/>
    <lineage>
        <taxon>Eukaryota</taxon>
        <taxon>Viridiplantae</taxon>
        <taxon>Streptophyta</taxon>
        <taxon>Embryophyta</taxon>
        <taxon>Tracheophyta</taxon>
        <taxon>Spermatophyta</taxon>
        <taxon>Magnoliopsida</taxon>
        <taxon>eudicotyledons</taxon>
        <taxon>Gunneridae</taxon>
        <taxon>Pentapetalae</taxon>
        <taxon>rosids</taxon>
        <taxon>malvids</taxon>
        <taxon>Brassicales</taxon>
        <taxon>Brassicaceae</taxon>
        <taxon>Coluteocarpeae</taxon>
        <taxon>Microthlaspi</taxon>
    </lineage>
</organism>
<evidence type="ECO:0000313" key="3">
    <source>
        <dbReference type="EMBL" id="CAA7018925.1"/>
    </source>
</evidence>
<name>A0A6D2HRY4_9BRAS</name>
<dbReference type="InterPro" id="IPR005162">
    <property type="entry name" value="Retrotrans_gag_dom"/>
</dbReference>
<dbReference type="EMBL" id="CACVBM020000432">
    <property type="protein sequence ID" value="CAA7018925.1"/>
    <property type="molecule type" value="Genomic_DNA"/>
</dbReference>
<gene>
    <name evidence="3" type="ORF">MERR_LOCUS6160</name>
</gene>
<evidence type="ECO:0000259" key="2">
    <source>
        <dbReference type="Pfam" id="PF03732"/>
    </source>
</evidence>
<evidence type="ECO:0000313" key="4">
    <source>
        <dbReference type="Proteomes" id="UP000467841"/>
    </source>
</evidence>
<comment type="caution">
    <text evidence="3">The sequence shown here is derived from an EMBL/GenBank/DDBJ whole genome shotgun (WGS) entry which is preliminary data.</text>
</comment>
<dbReference type="PANTHER" id="PTHR33223:SF6">
    <property type="entry name" value="CCHC-TYPE DOMAIN-CONTAINING PROTEIN"/>
    <property type="match status" value="1"/>
</dbReference>
<keyword evidence="4" id="KW-1185">Reference proteome</keyword>
<proteinExistence type="predicted"/>
<reference evidence="3" key="1">
    <citation type="submission" date="2020-01" db="EMBL/GenBank/DDBJ databases">
        <authorList>
            <person name="Mishra B."/>
        </authorList>
    </citation>
    <scope>NUCLEOTIDE SEQUENCE [LARGE SCALE GENOMIC DNA]</scope>
</reference>
<feature type="region of interest" description="Disordered" evidence="1">
    <location>
        <begin position="129"/>
        <end position="151"/>
    </location>
</feature>
<feature type="compositionally biased region" description="Basic and acidic residues" evidence="1">
    <location>
        <begin position="103"/>
        <end position="113"/>
    </location>
</feature>
<sequence>MAKDALTWFSNLPAESIDNFDDLTNAFLKHYSMHMTRITRNMFTTTQTQGEPLRSFMERFKQAARDTGDMPDSVPLEALRNGLWKTSASTPRSMEIGGQPHSKPREEPPETRKRYNPKRSLLTAFAAADNEPEQEPHHIKKQATNVATPDLDDSDTFCRLHGTGDHSTRNCRRLTRDLLRRYQHGELPPIKGDRSRQRRKPAQPVIPENTPDDITNYSDESGQEINMIMGNPTHRDSISTITEHEYAAVEHDRNPTREEIPTIIFTDQDTATHSWLACTSVTPA</sequence>
<dbReference type="Proteomes" id="UP000467841">
    <property type="component" value="Unassembled WGS sequence"/>
</dbReference>
<protein>
    <recommendedName>
        <fullName evidence="2">Retrotransposon gag domain-containing protein</fullName>
    </recommendedName>
</protein>
<dbReference type="Pfam" id="PF03732">
    <property type="entry name" value="Retrotrans_gag"/>
    <property type="match status" value="1"/>
</dbReference>
<accession>A0A6D2HRY4</accession>
<feature type="domain" description="Retrotransposon gag" evidence="2">
    <location>
        <begin position="4"/>
        <end position="84"/>
    </location>
</feature>
<evidence type="ECO:0000256" key="1">
    <source>
        <dbReference type="SAM" id="MobiDB-lite"/>
    </source>
</evidence>
<dbReference type="AlphaFoldDB" id="A0A6D2HRY4"/>
<feature type="region of interest" description="Disordered" evidence="1">
    <location>
        <begin position="84"/>
        <end position="117"/>
    </location>
</feature>
<feature type="region of interest" description="Disordered" evidence="1">
    <location>
        <begin position="183"/>
        <end position="216"/>
    </location>
</feature>
<dbReference type="PANTHER" id="PTHR33223">
    <property type="entry name" value="CCHC-TYPE DOMAIN-CONTAINING PROTEIN"/>
    <property type="match status" value="1"/>
</dbReference>